<sequence length="435" mass="44742">MTPNALADRFRDELGERVLAADVAHDQLTLTVDPEAYPQVARFCKQTLGMTFFDFLGGVDEREDGFSVVVRVYNHITRDGVLLKTMVPGGRDEPRVATLTDVWRGADWHEREAYDMFGIVFEGHPGLLPRILTVENFEGWPLRKEFLLASREVKPWPGAKEPGGDDEGDAKPKAAAPAPGADPGDRAAAAKAKAERAKAKAAEARKRKAEEKAAAQAAENPTGSEAAGSAPQPEDTERAAAQAGPAPAADGGVDDAEPGSAREAAQAAAGRETSPGTPDPTTPEGAAEIADTAVAKDAAAGSTVGSGMPAPGDKKDSGEPDIDPDVEAQLAKGGPAESGGTPGVEAEGTHDLEDSTARTASVTDEAHPDDAASREAAGVGEAGTGTFAEPTRPDEADVSRGGTPVDTGHTAAEDGVGDAGSTDDENPDEKGSTDE</sequence>
<evidence type="ECO:0000259" key="3">
    <source>
        <dbReference type="Pfam" id="PF00329"/>
    </source>
</evidence>
<reference evidence="4 5" key="1">
    <citation type="submission" date="2018-09" db="EMBL/GenBank/DDBJ databases">
        <title>Complete genome sequence of Euzebya sp. DY32-46 isolated from seawater of Pacific Ocean.</title>
        <authorList>
            <person name="Xu L."/>
            <person name="Wu Y.-H."/>
            <person name="Xu X.-W."/>
        </authorList>
    </citation>
    <scope>NUCLEOTIDE SEQUENCE [LARGE SCALE GENOMIC DNA]</scope>
    <source>
        <strain evidence="4 5">DY32-46</strain>
    </source>
</reference>
<evidence type="ECO:0000313" key="5">
    <source>
        <dbReference type="Proteomes" id="UP000264006"/>
    </source>
</evidence>
<dbReference type="GO" id="GO:0008137">
    <property type="term" value="F:NADH dehydrogenase (ubiquinone) activity"/>
    <property type="evidence" value="ECO:0007669"/>
    <property type="project" value="InterPro"/>
</dbReference>
<keyword evidence="5" id="KW-1185">Reference proteome</keyword>
<dbReference type="PANTHER" id="PTHR10884:SF14">
    <property type="entry name" value="NADH DEHYDROGENASE [UBIQUINONE] IRON-SULFUR PROTEIN 3, MITOCHONDRIAL"/>
    <property type="match status" value="1"/>
</dbReference>
<feature type="compositionally biased region" description="Low complexity" evidence="2">
    <location>
        <begin position="173"/>
        <end position="191"/>
    </location>
</feature>
<feature type="compositionally biased region" description="Basic and acidic residues" evidence="2">
    <location>
        <begin position="192"/>
        <end position="213"/>
    </location>
</feature>
<evidence type="ECO:0000313" key="4">
    <source>
        <dbReference type="EMBL" id="AXV09199.1"/>
    </source>
</evidence>
<dbReference type="KEGG" id="euz:DVS28_a4538"/>
<feature type="compositionally biased region" description="Low complexity" evidence="2">
    <location>
        <begin position="239"/>
        <end position="251"/>
    </location>
</feature>
<dbReference type="InterPro" id="IPR001268">
    <property type="entry name" value="NADH_UbQ_OxRdtase_30kDa_su"/>
</dbReference>
<dbReference type="PANTHER" id="PTHR10884">
    <property type="entry name" value="NADH DEHYDROGENASE UBIQUINONE IRON-SULFUR PROTEIN 3"/>
    <property type="match status" value="1"/>
</dbReference>
<evidence type="ECO:0000256" key="2">
    <source>
        <dbReference type="SAM" id="MobiDB-lite"/>
    </source>
</evidence>
<dbReference type="Proteomes" id="UP000264006">
    <property type="component" value="Chromosome"/>
</dbReference>
<feature type="domain" description="NADH:ubiquinone oxidoreductase 30kDa subunit" evidence="3">
    <location>
        <begin position="30"/>
        <end position="150"/>
    </location>
</feature>
<comment type="similarity">
    <text evidence="1">Belongs to the complex I 30 kDa subunit family.</text>
</comment>
<dbReference type="Gene3D" id="3.30.460.80">
    <property type="entry name" value="NADH:ubiquinone oxidoreductase, 30kDa subunit"/>
    <property type="match status" value="1"/>
</dbReference>
<feature type="compositionally biased region" description="Basic and acidic residues" evidence="2">
    <location>
        <begin position="347"/>
        <end position="356"/>
    </location>
</feature>
<organism evidence="4 5">
    <name type="scientific">Euzebya pacifica</name>
    <dbReference type="NCBI Taxonomy" id="1608957"/>
    <lineage>
        <taxon>Bacteria</taxon>
        <taxon>Bacillati</taxon>
        <taxon>Actinomycetota</taxon>
        <taxon>Nitriliruptoria</taxon>
        <taxon>Euzebyales</taxon>
    </lineage>
</organism>
<dbReference type="InterPro" id="IPR037232">
    <property type="entry name" value="NADH_quin_OxRdtase_su_C/D-like"/>
</dbReference>
<name>A0A346Y402_9ACTN</name>
<dbReference type="AlphaFoldDB" id="A0A346Y402"/>
<feature type="compositionally biased region" description="Low complexity" evidence="2">
    <location>
        <begin position="286"/>
        <end position="300"/>
    </location>
</feature>
<dbReference type="RefSeq" id="WP_114593418.1">
    <property type="nucleotide sequence ID" value="NZ_CP031165.1"/>
</dbReference>
<accession>A0A346Y402</accession>
<dbReference type="Pfam" id="PF00329">
    <property type="entry name" value="Complex1_30kDa"/>
    <property type="match status" value="1"/>
</dbReference>
<dbReference type="EMBL" id="CP031165">
    <property type="protein sequence ID" value="AXV09199.1"/>
    <property type="molecule type" value="Genomic_DNA"/>
</dbReference>
<feature type="compositionally biased region" description="Low complexity" evidence="2">
    <location>
        <begin position="375"/>
        <end position="389"/>
    </location>
</feature>
<feature type="region of interest" description="Disordered" evidence="2">
    <location>
        <begin position="154"/>
        <end position="435"/>
    </location>
</feature>
<evidence type="ECO:0000256" key="1">
    <source>
        <dbReference type="ARBA" id="ARBA00007569"/>
    </source>
</evidence>
<dbReference type="OrthoDB" id="3746692at2"/>
<keyword evidence="4" id="KW-0830">Ubiquinone</keyword>
<protein>
    <submittedName>
        <fullName evidence="4">NADH-ubiquinone oxidoreductase chain C</fullName>
    </submittedName>
</protein>
<proteinExistence type="inferred from homology"/>
<gene>
    <name evidence="4" type="ORF">DVS28_a4538</name>
</gene>
<feature type="compositionally biased region" description="Low complexity" evidence="2">
    <location>
        <begin position="258"/>
        <end position="272"/>
    </location>
</feature>
<dbReference type="SUPFAM" id="SSF143243">
    <property type="entry name" value="Nqo5-like"/>
    <property type="match status" value="1"/>
</dbReference>
<feature type="compositionally biased region" description="Basic and acidic residues" evidence="2">
    <location>
        <begin position="364"/>
        <end position="373"/>
    </location>
</feature>